<accession>A0A2P5HL12</accession>
<evidence type="ECO:0000256" key="1">
    <source>
        <dbReference type="SAM" id="MobiDB-lite"/>
    </source>
</evidence>
<keyword evidence="3" id="KW-1185">Reference proteome</keyword>
<dbReference type="EMBL" id="MAVT02001434">
    <property type="protein sequence ID" value="POS70937.1"/>
    <property type="molecule type" value="Genomic_DNA"/>
</dbReference>
<dbReference type="InParanoid" id="A0A2P5HL12"/>
<protein>
    <submittedName>
        <fullName evidence="2">Uncharacterized protein</fullName>
    </submittedName>
</protein>
<reference evidence="2" key="1">
    <citation type="submission" date="2017-09" db="EMBL/GenBank/DDBJ databases">
        <title>Polyketide synthases of a Diaporthe helianthi virulent isolate.</title>
        <authorList>
            <person name="Baroncelli R."/>
        </authorList>
    </citation>
    <scope>NUCLEOTIDE SEQUENCE [LARGE SCALE GENOMIC DNA]</scope>
    <source>
        <strain evidence="2">7/96</strain>
    </source>
</reference>
<gene>
    <name evidence="2" type="ORF">DHEL01_v210673</name>
</gene>
<feature type="region of interest" description="Disordered" evidence="1">
    <location>
        <begin position="51"/>
        <end position="71"/>
    </location>
</feature>
<evidence type="ECO:0000313" key="3">
    <source>
        <dbReference type="Proteomes" id="UP000094444"/>
    </source>
</evidence>
<evidence type="ECO:0000313" key="2">
    <source>
        <dbReference type="EMBL" id="POS70937.1"/>
    </source>
</evidence>
<proteinExistence type="predicted"/>
<dbReference type="Proteomes" id="UP000094444">
    <property type="component" value="Unassembled WGS sequence"/>
</dbReference>
<comment type="caution">
    <text evidence="2">The sequence shown here is derived from an EMBL/GenBank/DDBJ whole genome shotgun (WGS) entry which is preliminary data.</text>
</comment>
<name>A0A2P5HL12_DIAHE</name>
<sequence>MRPRSGGKPAASPRFFLDTLSTSSTRHFSSVGPPRAWRIVQIHDVGSEYGQGVLTLRRPPPPPTGLRSEKAHGAKVPLAVLELAGEHGRGHNEFVNLLARDAVLAAGGDSCLLRG</sequence>
<dbReference type="AlphaFoldDB" id="A0A2P5HL12"/>
<organism evidence="2 3">
    <name type="scientific">Diaporthe helianthi</name>
    <dbReference type="NCBI Taxonomy" id="158607"/>
    <lineage>
        <taxon>Eukaryota</taxon>
        <taxon>Fungi</taxon>
        <taxon>Dikarya</taxon>
        <taxon>Ascomycota</taxon>
        <taxon>Pezizomycotina</taxon>
        <taxon>Sordariomycetes</taxon>
        <taxon>Sordariomycetidae</taxon>
        <taxon>Diaporthales</taxon>
        <taxon>Diaporthaceae</taxon>
        <taxon>Diaporthe</taxon>
    </lineage>
</organism>